<dbReference type="CDD" id="cd00060">
    <property type="entry name" value="FHA"/>
    <property type="match status" value="1"/>
</dbReference>
<protein>
    <submittedName>
        <fullName evidence="3">GAF domain-containing protein</fullName>
    </submittedName>
</protein>
<evidence type="ECO:0000259" key="2">
    <source>
        <dbReference type="PROSITE" id="PS50125"/>
    </source>
</evidence>
<evidence type="ECO:0000259" key="1">
    <source>
        <dbReference type="PROSITE" id="PS50006"/>
    </source>
</evidence>
<dbReference type="InterPro" id="IPR000253">
    <property type="entry name" value="FHA_dom"/>
</dbReference>
<dbReference type="SUPFAM" id="SSF55781">
    <property type="entry name" value="GAF domain-like"/>
    <property type="match status" value="1"/>
</dbReference>
<evidence type="ECO:0000313" key="4">
    <source>
        <dbReference type="Proteomes" id="UP000265882"/>
    </source>
</evidence>
<dbReference type="InterPro" id="IPR003018">
    <property type="entry name" value="GAF"/>
</dbReference>
<dbReference type="EMBL" id="QZKU01000013">
    <property type="protein sequence ID" value="RJP26069.1"/>
    <property type="molecule type" value="Genomic_DNA"/>
</dbReference>
<dbReference type="Gene3D" id="3.30.70.1230">
    <property type="entry name" value="Nucleotide cyclase"/>
    <property type="match status" value="1"/>
</dbReference>
<dbReference type="InterPro" id="IPR008984">
    <property type="entry name" value="SMAD_FHA_dom_sf"/>
</dbReference>
<comment type="caution">
    <text evidence="3">The sequence shown here is derived from an EMBL/GenBank/DDBJ whole genome shotgun (WGS) entry which is preliminary data.</text>
</comment>
<name>A0A3A4P4I4_ABYX5</name>
<dbReference type="SMART" id="SM00240">
    <property type="entry name" value="FHA"/>
    <property type="match status" value="1"/>
</dbReference>
<feature type="domain" description="FHA" evidence="1">
    <location>
        <begin position="23"/>
        <end position="72"/>
    </location>
</feature>
<sequence length="542" mass="59857">MAFLTILKPSGFAVPIELKQKIISIGTATENSVHIDLPTIAPVHASIIFDGNNYLLIDHSSEYGTFVDGLQVDRKFLQPGNVIKLGQDAKMLFSLHSEPNELNGRQVMISSERDENHIGEDIQKTISLDESYFRERRSGTVPQAEQQKKHLTAIYQVHQSIMEILDVDELTRKVLDLVFEILPADRAAIIFCDEGLASVYPVAFKERGQSGEPASVSISQTIINRTIGQTTAVLAKDTYVDSRFRDVTSIKRKRIRSVMCVPLNTKNNLFGALYVDALNVPGGFSEEDLRLLIAVGGALANSIENSRLIARIKEEQRKLTTLERYLPSLVVDHLFRQQDSDRLGGKYASVAVLFADIRGFTPFAEQFPPADVVAILNEYFTAMSEVVFEFKGTLGEYIGDEIMAYFGAPIECEDHAAQAIAVAQEMMKTIGSLKEIWKRRGSPTFDIGIGIATGAAVAGNIGSPKQMKYTVIGSTVNLASRLCARAESGRILMCPETYRIAGKLARAHFLEETKLKGISKPVQVYEIDCRNLKPASDPPGPR</sequence>
<dbReference type="PANTHER" id="PTHR43081">
    <property type="entry name" value="ADENYLATE CYCLASE, TERMINAL-DIFFERENTIATION SPECIFIC-RELATED"/>
    <property type="match status" value="1"/>
</dbReference>
<dbReference type="InterPro" id="IPR050697">
    <property type="entry name" value="Adenylyl/Guanylyl_Cyclase_3/4"/>
</dbReference>
<dbReference type="SMART" id="SM00065">
    <property type="entry name" value="GAF"/>
    <property type="match status" value="1"/>
</dbReference>
<dbReference type="InterPro" id="IPR029016">
    <property type="entry name" value="GAF-like_dom_sf"/>
</dbReference>
<dbReference type="InterPro" id="IPR029787">
    <property type="entry name" value="Nucleotide_cyclase"/>
</dbReference>
<feature type="domain" description="Guanylate cyclase" evidence="2">
    <location>
        <begin position="351"/>
        <end position="483"/>
    </location>
</feature>
<dbReference type="Pfam" id="PF01590">
    <property type="entry name" value="GAF"/>
    <property type="match status" value="1"/>
</dbReference>
<reference evidence="3 4" key="1">
    <citation type="journal article" date="2017" name="ISME J.">
        <title>Energy and carbon metabolisms in a deep terrestrial subsurface fluid microbial community.</title>
        <authorList>
            <person name="Momper L."/>
            <person name="Jungbluth S.P."/>
            <person name="Lee M.D."/>
            <person name="Amend J.P."/>
        </authorList>
    </citation>
    <scope>NUCLEOTIDE SEQUENCE [LARGE SCALE GENOMIC DNA]</scope>
    <source>
        <strain evidence="3">SURF_5</strain>
    </source>
</reference>
<dbReference type="Proteomes" id="UP000265882">
    <property type="component" value="Unassembled WGS sequence"/>
</dbReference>
<dbReference type="Gene3D" id="2.60.200.20">
    <property type="match status" value="1"/>
</dbReference>
<dbReference type="InterPro" id="IPR001054">
    <property type="entry name" value="A/G_cyclase"/>
</dbReference>
<dbReference type="SMART" id="SM00044">
    <property type="entry name" value="CYCc"/>
    <property type="match status" value="1"/>
</dbReference>
<dbReference type="GO" id="GO:0035556">
    <property type="term" value="P:intracellular signal transduction"/>
    <property type="evidence" value="ECO:0007669"/>
    <property type="project" value="InterPro"/>
</dbReference>
<dbReference type="SUPFAM" id="SSF49879">
    <property type="entry name" value="SMAD/FHA domain"/>
    <property type="match status" value="1"/>
</dbReference>
<dbReference type="Gene3D" id="3.30.450.40">
    <property type="match status" value="1"/>
</dbReference>
<dbReference type="PROSITE" id="PS50006">
    <property type="entry name" value="FHA_DOMAIN"/>
    <property type="match status" value="1"/>
</dbReference>
<dbReference type="Pfam" id="PF00211">
    <property type="entry name" value="Guanylate_cyc"/>
    <property type="match status" value="1"/>
</dbReference>
<organism evidence="3 4">
    <name type="scientific">Abyssobacteria bacterium (strain SURF_5)</name>
    <dbReference type="NCBI Taxonomy" id="2093360"/>
    <lineage>
        <taxon>Bacteria</taxon>
        <taxon>Pseudomonadati</taxon>
        <taxon>Candidatus Hydrogenedentota</taxon>
        <taxon>Candidatus Abyssobacteria</taxon>
    </lineage>
</organism>
<accession>A0A3A4P4I4</accession>
<dbReference type="CDD" id="cd07302">
    <property type="entry name" value="CHD"/>
    <property type="match status" value="1"/>
</dbReference>
<dbReference type="PROSITE" id="PS50125">
    <property type="entry name" value="GUANYLATE_CYCLASE_2"/>
    <property type="match status" value="1"/>
</dbReference>
<dbReference type="PANTHER" id="PTHR43081:SF1">
    <property type="entry name" value="ADENYLATE CYCLASE, TERMINAL-DIFFERENTIATION SPECIFIC"/>
    <property type="match status" value="1"/>
</dbReference>
<dbReference type="GO" id="GO:0009190">
    <property type="term" value="P:cyclic nucleotide biosynthetic process"/>
    <property type="evidence" value="ECO:0007669"/>
    <property type="project" value="InterPro"/>
</dbReference>
<dbReference type="GO" id="GO:0004016">
    <property type="term" value="F:adenylate cyclase activity"/>
    <property type="evidence" value="ECO:0007669"/>
    <property type="project" value="UniProtKB-ARBA"/>
</dbReference>
<evidence type="ECO:0000313" key="3">
    <source>
        <dbReference type="EMBL" id="RJP26069.1"/>
    </source>
</evidence>
<dbReference type="AlphaFoldDB" id="A0A3A4P4I4"/>
<gene>
    <name evidence="3" type="ORF">C4520_01185</name>
</gene>
<dbReference type="SUPFAM" id="SSF55073">
    <property type="entry name" value="Nucleotide cyclase"/>
    <property type="match status" value="1"/>
</dbReference>
<proteinExistence type="predicted"/>
<dbReference type="Pfam" id="PF00498">
    <property type="entry name" value="FHA"/>
    <property type="match status" value="1"/>
</dbReference>